<name>A0ABD6ELP4_9BILA</name>
<sequence>MATFVKIHAMKCFQKKSIEIFDIKGFLISVINAVMLRTRKKSCAKYQLKEKQYKPLCPAWTLYNGSDGAHCLLSRHILL</sequence>
<dbReference type="EMBL" id="JBGFUD010005177">
    <property type="protein sequence ID" value="MFH4980176.1"/>
    <property type="molecule type" value="Genomic_DNA"/>
</dbReference>
<protein>
    <submittedName>
        <fullName evidence="1">Uncharacterized protein</fullName>
    </submittedName>
</protein>
<dbReference type="AlphaFoldDB" id="A0ABD6ELP4"/>
<gene>
    <name evidence="1" type="ORF">AB6A40_006885</name>
</gene>
<evidence type="ECO:0000313" key="2">
    <source>
        <dbReference type="Proteomes" id="UP001608902"/>
    </source>
</evidence>
<organism evidence="1 2">
    <name type="scientific">Gnathostoma spinigerum</name>
    <dbReference type="NCBI Taxonomy" id="75299"/>
    <lineage>
        <taxon>Eukaryota</taxon>
        <taxon>Metazoa</taxon>
        <taxon>Ecdysozoa</taxon>
        <taxon>Nematoda</taxon>
        <taxon>Chromadorea</taxon>
        <taxon>Rhabditida</taxon>
        <taxon>Spirurina</taxon>
        <taxon>Gnathostomatomorpha</taxon>
        <taxon>Gnathostomatoidea</taxon>
        <taxon>Gnathostomatidae</taxon>
        <taxon>Gnathostoma</taxon>
    </lineage>
</organism>
<dbReference type="Proteomes" id="UP001608902">
    <property type="component" value="Unassembled WGS sequence"/>
</dbReference>
<proteinExistence type="predicted"/>
<accession>A0ABD6ELP4</accession>
<reference evidence="1 2" key="1">
    <citation type="submission" date="2024-08" db="EMBL/GenBank/DDBJ databases">
        <title>Gnathostoma spinigerum genome.</title>
        <authorList>
            <person name="Gonzalez-Bertolin B."/>
            <person name="Monzon S."/>
            <person name="Zaballos A."/>
            <person name="Jimenez P."/>
            <person name="Dekumyoy P."/>
            <person name="Varona S."/>
            <person name="Cuesta I."/>
            <person name="Sumanam S."/>
            <person name="Adisakwattana P."/>
            <person name="Gasser R.B."/>
            <person name="Hernandez-Gonzalez A."/>
            <person name="Young N.D."/>
            <person name="Perteguer M.J."/>
        </authorList>
    </citation>
    <scope>NUCLEOTIDE SEQUENCE [LARGE SCALE GENOMIC DNA]</scope>
    <source>
        <strain evidence="1">AL3</strain>
        <tissue evidence="1">Liver</tissue>
    </source>
</reference>
<evidence type="ECO:0000313" key="1">
    <source>
        <dbReference type="EMBL" id="MFH4980176.1"/>
    </source>
</evidence>
<comment type="caution">
    <text evidence="1">The sequence shown here is derived from an EMBL/GenBank/DDBJ whole genome shotgun (WGS) entry which is preliminary data.</text>
</comment>
<keyword evidence="2" id="KW-1185">Reference proteome</keyword>